<evidence type="ECO:0000313" key="2">
    <source>
        <dbReference type="EMBL" id="MUL35085.1"/>
    </source>
</evidence>
<protein>
    <submittedName>
        <fullName evidence="2">Uncharacterized protein</fullName>
    </submittedName>
</protein>
<keyword evidence="1" id="KW-0812">Transmembrane</keyword>
<comment type="caution">
    <text evidence="2">The sequence shown here is derived from an EMBL/GenBank/DDBJ whole genome shotgun (WGS) entry which is preliminary data.</text>
</comment>
<keyword evidence="1" id="KW-0472">Membrane</keyword>
<reference evidence="2 3" key="1">
    <citation type="journal article" date="2019" name="Front. Microbiol.">
        <title>Genomic Features for Desiccation Tolerance and Sugar Biosynthesis in the Extremophile Gloeocapsopsis sp. UTEX B3054.</title>
        <authorList>
            <person name="Urrejola C."/>
            <person name="Alcorta J."/>
            <person name="Salas L."/>
            <person name="Vasquez M."/>
            <person name="Polz M.F."/>
            <person name="Vicuna R."/>
            <person name="Diez B."/>
        </authorList>
    </citation>
    <scope>NUCLEOTIDE SEQUENCE [LARGE SCALE GENOMIC DNA]</scope>
    <source>
        <strain evidence="2 3">1H9</strain>
    </source>
</reference>
<dbReference type="Proteomes" id="UP000441797">
    <property type="component" value="Unassembled WGS sequence"/>
</dbReference>
<proteinExistence type="predicted"/>
<gene>
    <name evidence="2" type="ORF">BWI75_01585</name>
</gene>
<keyword evidence="1" id="KW-1133">Transmembrane helix</keyword>
<dbReference type="AlphaFoldDB" id="A0A6N8FRX1"/>
<keyword evidence="3" id="KW-1185">Reference proteome</keyword>
<evidence type="ECO:0000313" key="3">
    <source>
        <dbReference type="Proteomes" id="UP000441797"/>
    </source>
</evidence>
<evidence type="ECO:0000256" key="1">
    <source>
        <dbReference type="SAM" id="Phobius"/>
    </source>
</evidence>
<feature type="transmembrane region" description="Helical" evidence="1">
    <location>
        <begin position="27"/>
        <end position="47"/>
    </location>
</feature>
<dbReference type="EMBL" id="NAPY01000001">
    <property type="protein sequence ID" value="MUL35085.1"/>
    <property type="molecule type" value="Genomic_DNA"/>
</dbReference>
<accession>A0A6N8FRX1</accession>
<sequence>MQVFCATRVVPILLLHSFVIVKSPANVAIALFFIHPAITVILAGYILGDQACLNALTAAFSHLVDWVKLFTRGEGYPINKFRGLSIDFLCVASHCLLHTIHFFFPSTLTPRSSPLFGKKIKLAIKH</sequence>
<organism evidence="2 3">
    <name type="scientific">Gloeocapsopsis dulcis AAB1 = 1H9</name>
    <dbReference type="NCBI Taxonomy" id="1433147"/>
    <lineage>
        <taxon>Bacteria</taxon>
        <taxon>Bacillati</taxon>
        <taxon>Cyanobacteriota</taxon>
        <taxon>Cyanophyceae</taxon>
        <taxon>Oscillatoriophycideae</taxon>
        <taxon>Chroococcales</taxon>
        <taxon>Chroococcaceae</taxon>
        <taxon>Gloeocapsopsis</taxon>
        <taxon>Gloeocapsopsis dulcis</taxon>
    </lineage>
</organism>
<name>A0A6N8FRX1_9CHRO</name>